<name>A0A1Y0ID71_9GAMM</name>
<evidence type="ECO:0000256" key="2">
    <source>
        <dbReference type="ARBA" id="ARBA00014363"/>
    </source>
</evidence>
<evidence type="ECO:0000256" key="4">
    <source>
        <dbReference type="ARBA" id="ARBA00022695"/>
    </source>
</evidence>
<keyword evidence="4" id="KW-0548">Nucleotidyltransferase</keyword>
<keyword evidence="5" id="KW-0235">DNA replication</keyword>
<keyword evidence="6" id="KW-0239">DNA-directed DNA polymerase</keyword>
<dbReference type="Proteomes" id="UP000196027">
    <property type="component" value="Chromosome"/>
</dbReference>
<feature type="compositionally biased region" description="Polar residues" evidence="8">
    <location>
        <begin position="71"/>
        <end position="85"/>
    </location>
</feature>
<accession>A0A1Y0ID71</accession>
<dbReference type="GO" id="GO:0003887">
    <property type="term" value="F:DNA-directed DNA polymerase activity"/>
    <property type="evidence" value="ECO:0007669"/>
    <property type="project" value="UniProtKB-KW"/>
</dbReference>
<dbReference type="GO" id="GO:0003677">
    <property type="term" value="F:DNA binding"/>
    <property type="evidence" value="ECO:0007669"/>
    <property type="project" value="InterPro"/>
</dbReference>
<evidence type="ECO:0000256" key="7">
    <source>
        <dbReference type="ARBA" id="ARBA00049244"/>
    </source>
</evidence>
<dbReference type="EC" id="2.7.7.7" evidence="1"/>
<dbReference type="InterPro" id="IPR027417">
    <property type="entry name" value="P-loop_NTPase"/>
</dbReference>
<evidence type="ECO:0000256" key="3">
    <source>
        <dbReference type="ARBA" id="ARBA00022679"/>
    </source>
</evidence>
<evidence type="ECO:0000256" key="5">
    <source>
        <dbReference type="ARBA" id="ARBA00022705"/>
    </source>
</evidence>
<dbReference type="GO" id="GO:0006261">
    <property type="term" value="P:DNA-templated DNA replication"/>
    <property type="evidence" value="ECO:0007669"/>
    <property type="project" value="TreeGrafter"/>
</dbReference>
<feature type="region of interest" description="Disordered" evidence="8">
    <location>
        <begin position="64"/>
        <end position="87"/>
    </location>
</feature>
<dbReference type="GO" id="GO:0009360">
    <property type="term" value="C:DNA polymerase III complex"/>
    <property type="evidence" value="ECO:0007669"/>
    <property type="project" value="InterPro"/>
</dbReference>
<keyword evidence="11" id="KW-1185">Reference proteome</keyword>
<dbReference type="InterPro" id="IPR050238">
    <property type="entry name" value="DNA_Rep/Repair_Clamp_Loader"/>
</dbReference>
<dbReference type="RefSeq" id="WP_087462237.1">
    <property type="nucleotide sequence ID" value="NZ_CP021425.1"/>
</dbReference>
<feature type="domain" description="DNA polymerase III delta subunit C-terminal" evidence="9">
    <location>
        <begin position="258"/>
        <end position="364"/>
    </location>
</feature>
<dbReference type="AlphaFoldDB" id="A0A1Y0ID71"/>
<dbReference type="Gene3D" id="1.20.272.10">
    <property type="match status" value="1"/>
</dbReference>
<evidence type="ECO:0000313" key="11">
    <source>
        <dbReference type="Proteomes" id="UP000196027"/>
    </source>
</evidence>
<dbReference type="Gene3D" id="3.40.50.300">
    <property type="entry name" value="P-loop containing nucleotide triphosphate hydrolases"/>
    <property type="match status" value="1"/>
</dbReference>
<evidence type="ECO:0000259" key="9">
    <source>
        <dbReference type="Pfam" id="PF09115"/>
    </source>
</evidence>
<evidence type="ECO:0000256" key="8">
    <source>
        <dbReference type="SAM" id="MobiDB-lite"/>
    </source>
</evidence>
<organism evidence="10 11">
    <name type="scientific">Oleiphilus messinensis</name>
    <dbReference type="NCBI Taxonomy" id="141451"/>
    <lineage>
        <taxon>Bacteria</taxon>
        <taxon>Pseudomonadati</taxon>
        <taxon>Pseudomonadota</taxon>
        <taxon>Gammaproteobacteria</taxon>
        <taxon>Oceanospirillales</taxon>
        <taxon>Oleiphilaceae</taxon>
        <taxon>Oleiphilus</taxon>
    </lineage>
</organism>
<protein>
    <recommendedName>
        <fullName evidence="2">DNA polymerase III subunit delta'</fullName>
        <ecNumber evidence="1">2.7.7.7</ecNumber>
    </recommendedName>
</protein>
<keyword evidence="3" id="KW-0808">Transferase</keyword>
<dbReference type="Pfam" id="PF09115">
    <property type="entry name" value="DNApol3-delta_C"/>
    <property type="match status" value="1"/>
</dbReference>
<dbReference type="PANTHER" id="PTHR11669">
    <property type="entry name" value="REPLICATION FACTOR C / DNA POLYMERASE III GAMMA-TAU SUBUNIT"/>
    <property type="match status" value="1"/>
</dbReference>
<sequence>MGDSPFLPWQQGAWNFLSDALLNDRLPNAFLLYGAEGIGKQQCAEQFAKLVLCHAPIVSDAPIVSGPANADPTNAKNDQPESQDVNDAGTYAIPCQQCKSCLLFAGETHPDYVVAQPEEDSTIIKIDQIRQLEPVIAQSAQVGARKVIIITPAEAMNTNASNAVLKSLEEPSEHTLFILVTHRTGQLLPTIRSRCQTVRFDQPDLATSKSWLLAQCQSAQLNIDDATLDLLMAHGRGAPLQVYQWLTDDSALKLPDIIEGLAKLLKGQTSAVELAQNWKSHPLLDLLKWQLVWIQQVIRYQLTTNEAALTVTAKLEMWKYLAQRSSGIRLFEMQDEILQGITAVNRKTNPNELLLLETLLLSWQSLMRRQRA</sequence>
<reference evidence="10 11" key="1">
    <citation type="submission" date="2017-05" db="EMBL/GenBank/DDBJ databases">
        <title>Genomic insights into alkan degradation activity of Oleiphilus messinensis.</title>
        <authorList>
            <person name="Kozyavkin S.A."/>
            <person name="Slesarev A.I."/>
            <person name="Golyshin P.N."/>
            <person name="Korzhenkov A."/>
            <person name="Golyshina O.N."/>
            <person name="Toshchakov S.V."/>
        </authorList>
    </citation>
    <scope>NUCLEOTIDE SEQUENCE [LARGE SCALE GENOMIC DNA]</scope>
    <source>
        <strain evidence="10 11">ME102</strain>
    </source>
</reference>
<dbReference type="KEGG" id="ome:OLMES_3293"/>
<evidence type="ECO:0000256" key="6">
    <source>
        <dbReference type="ARBA" id="ARBA00022932"/>
    </source>
</evidence>
<dbReference type="EMBL" id="CP021425">
    <property type="protein sequence ID" value="ARU57334.1"/>
    <property type="molecule type" value="Genomic_DNA"/>
</dbReference>
<dbReference type="Pfam" id="PF13177">
    <property type="entry name" value="DNA_pol3_delta2"/>
    <property type="match status" value="2"/>
</dbReference>
<dbReference type="SUPFAM" id="SSF52540">
    <property type="entry name" value="P-loop containing nucleoside triphosphate hydrolases"/>
    <property type="match status" value="1"/>
</dbReference>
<dbReference type="InterPro" id="IPR015199">
    <property type="entry name" value="DNA_pol_III_delta_C"/>
</dbReference>
<dbReference type="PANTHER" id="PTHR11669:SF8">
    <property type="entry name" value="DNA POLYMERASE III SUBUNIT DELTA"/>
    <property type="match status" value="1"/>
</dbReference>
<comment type="catalytic activity">
    <reaction evidence="7">
        <text>DNA(n) + a 2'-deoxyribonucleoside 5'-triphosphate = DNA(n+1) + diphosphate</text>
        <dbReference type="Rhea" id="RHEA:22508"/>
        <dbReference type="Rhea" id="RHEA-COMP:17339"/>
        <dbReference type="Rhea" id="RHEA-COMP:17340"/>
        <dbReference type="ChEBI" id="CHEBI:33019"/>
        <dbReference type="ChEBI" id="CHEBI:61560"/>
        <dbReference type="ChEBI" id="CHEBI:173112"/>
        <dbReference type="EC" id="2.7.7.7"/>
    </reaction>
</comment>
<evidence type="ECO:0000313" key="10">
    <source>
        <dbReference type="EMBL" id="ARU57334.1"/>
    </source>
</evidence>
<evidence type="ECO:0000256" key="1">
    <source>
        <dbReference type="ARBA" id="ARBA00012417"/>
    </source>
</evidence>
<proteinExistence type="predicted"/>
<gene>
    <name evidence="10" type="ORF">OLMES_3293</name>
</gene>
<dbReference type="OrthoDB" id="9811073at2"/>